<dbReference type="InterPro" id="IPR013103">
    <property type="entry name" value="RVT_2"/>
</dbReference>
<keyword evidence="5" id="KW-0862">Zinc</keyword>
<dbReference type="InterPro" id="IPR001584">
    <property type="entry name" value="Integrase_cat-core"/>
</dbReference>
<reference evidence="9" key="1">
    <citation type="submission" date="2020-06" db="EMBL/GenBank/DDBJ databases">
        <authorList>
            <person name="Li T."/>
            <person name="Hu X."/>
            <person name="Zhang T."/>
            <person name="Song X."/>
            <person name="Zhang H."/>
            <person name="Dai N."/>
            <person name="Sheng W."/>
            <person name="Hou X."/>
            <person name="Wei L."/>
        </authorList>
    </citation>
    <scope>NUCLEOTIDE SEQUENCE</scope>
    <source>
        <strain evidence="9">KEN8</strain>
        <tissue evidence="9">Leaf</tissue>
    </source>
</reference>
<organism evidence="9">
    <name type="scientific">Sesamum calycinum</name>
    <dbReference type="NCBI Taxonomy" id="2727403"/>
    <lineage>
        <taxon>Eukaryota</taxon>
        <taxon>Viridiplantae</taxon>
        <taxon>Streptophyta</taxon>
        <taxon>Embryophyta</taxon>
        <taxon>Tracheophyta</taxon>
        <taxon>Spermatophyta</taxon>
        <taxon>Magnoliopsida</taxon>
        <taxon>eudicotyledons</taxon>
        <taxon>Gunneridae</taxon>
        <taxon>Pentapetalae</taxon>
        <taxon>asterids</taxon>
        <taxon>lamiids</taxon>
        <taxon>Lamiales</taxon>
        <taxon>Pedaliaceae</taxon>
        <taxon>Sesamum</taxon>
    </lineage>
</organism>
<keyword evidence="3" id="KW-0064">Aspartyl protease</keyword>
<keyword evidence="4" id="KW-0378">Hydrolase</keyword>
<dbReference type="InterPro" id="IPR039537">
    <property type="entry name" value="Retrotran_Ty1/copia-like"/>
</dbReference>
<evidence type="ECO:0000256" key="6">
    <source>
        <dbReference type="SAM" id="MobiDB-lite"/>
    </source>
</evidence>
<feature type="domain" description="Integrase catalytic" evidence="8">
    <location>
        <begin position="307"/>
        <end position="472"/>
    </location>
</feature>
<dbReference type="Pfam" id="PF07727">
    <property type="entry name" value="RVT_2"/>
    <property type="match status" value="1"/>
</dbReference>
<accession>A0AAW2NTU7</accession>
<dbReference type="PROSITE" id="PS50158">
    <property type="entry name" value="ZF_CCHC"/>
    <property type="match status" value="1"/>
</dbReference>
<dbReference type="PROSITE" id="PS50994">
    <property type="entry name" value="INTEGRASE"/>
    <property type="match status" value="1"/>
</dbReference>
<dbReference type="Pfam" id="PF00665">
    <property type="entry name" value="rve"/>
    <property type="match status" value="1"/>
</dbReference>
<sequence length="836" mass="95880">MAEPIEPGKGQTAQYRRELDAYNKWLEQDMSARFTMLSCMHDNLIREYEKYPTAKELWEVLKVAYGSTLATRLRALNLRFNQYVLDPKHSMIQHLDVMNDMIRELQNAGPSNSQSQKQNLVPQGDKAMKRRRGKRGGKKNMAKAKCYNCQKMGHFARECTEPKKVRPNPSSPSSFVCSHVFVANSLLGWIVDTGATKHVTRDRAGFVNYHRVPACSHYIAMGNGAQEEVLGIGSYQLKLSTGCELLLSDVQYAPNVRSCKIGTHRTERMTRLAREGLLGSLAKVNLPVCELSMAGKACRKSFGKAKRATRPLELVHSDICGPMNVRARHGAFYFLTFIDDYSRYGSVYLLSHRSEALECFKRFLAEVENQREMNLKVLRTDRGREYLSEQFKRICEDKGIIRHLTIPYTLQQNGVAERRNRTLLEMARSMMAQANLPISFWGDAILTAAYILNRVPSKSIPSTPYELWHGKKPSLEGLRPWGSAGYVMYGEYPNKGMTEIESRDVDFLEEDFPSISEVEGNLELYELRDPQGGASITVEEEHNSQNPQMRRSKHGGIPRRRYEIEGESFMCASVDIDEPATYEQALTSPNANEWITAMKEEMSSMVKNNVWELVDLPTGRKTIGNKWVLKVKRKADGSIDKFKARLVAKGYTQKEGIDYEETFSPVVRFAFVRLILAIVAHLDLELFQMDVKTIFLNGELDEEIYMDQPEGFQEMRLKRKVCRLKRSIYGLKQSSRQWYYRFHRAITLIGFMMIEEDHCVYVKRSVKNFFILSLYVDDILLAGNNMEMIVATQKWLSSTFEMKDMGEVEYILGVKIHRDRSKKLLSLSQETISKGS</sequence>
<keyword evidence="2" id="KW-0479">Metal-binding</keyword>
<dbReference type="EMBL" id="JACGWM010000010">
    <property type="protein sequence ID" value="KAL0346392.1"/>
    <property type="molecule type" value="Genomic_DNA"/>
</dbReference>
<name>A0AAW2NTU7_9LAMI</name>
<evidence type="ECO:0000259" key="7">
    <source>
        <dbReference type="PROSITE" id="PS50158"/>
    </source>
</evidence>
<gene>
    <name evidence="9" type="ORF">Scaly_1655200</name>
</gene>
<dbReference type="Pfam" id="PF14223">
    <property type="entry name" value="Retrotran_gag_2"/>
    <property type="match status" value="1"/>
</dbReference>
<dbReference type="GO" id="GO:0004190">
    <property type="term" value="F:aspartic-type endopeptidase activity"/>
    <property type="evidence" value="ECO:0007669"/>
    <property type="project" value="UniProtKB-KW"/>
</dbReference>
<dbReference type="Gene3D" id="4.10.60.10">
    <property type="entry name" value="Zinc finger, CCHC-type"/>
    <property type="match status" value="1"/>
</dbReference>
<feature type="compositionally biased region" description="Basic residues" evidence="6">
    <location>
        <begin position="128"/>
        <end position="139"/>
    </location>
</feature>
<dbReference type="GO" id="GO:0003676">
    <property type="term" value="F:nucleic acid binding"/>
    <property type="evidence" value="ECO:0007669"/>
    <property type="project" value="InterPro"/>
</dbReference>
<proteinExistence type="predicted"/>
<keyword evidence="5" id="KW-0863">Zinc-finger</keyword>
<feature type="domain" description="CCHC-type" evidence="7">
    <location>
        <begin position="145"/>
        <end position="161"/>
    </location>
</feature>
<reference evidence="9" key="2">
    <citation type="journal article" date="2024" name="Plant">
        <title>Genomic evolution and insights into agronomic trait innovations of Sesamum species.</title>
        <authorList>
            <person name="Miao H."/>
            <person name="Wang L."/>
            <person name="Qu L."/>
            <person name="Liu H."/>
            <person name="Sun Y."/>
            <person name="Le M."/>
            <person name="Wang Q."/>
            <person name="Wei S."/>
            <person name="Zheng Y."/>
            <person name="Lin W."/>
            <person name="Duan Y."/>
            <person name="Cao H."/>
            <person name="Xiong S."/>
            <person name="Wang X."/>
            <person name="Wei L."/>
            <person name="Li C."/>
            <person name="Ma Q."/>
            <person name="Ju M."/>
            <person name="Zhao R."/>
            <person name="Li G."/>
            <person name="Mu C."/>
            <person name="Tian Q."/>
            <person name="Mei H."/>
            <person name="Zhang T."/>
            <person name="Gao T."/>
            <person name="Zhang H."/>
        </authorList>
    </citation>
    <scope>NUCLEOTIDE SEQUENCE</scope>
    <source>
        <strain evidence="9">KEN8</strain>
    </source>
</reference>
<dbReference type="InterPro" id="IPR043502">
    <property type="entry name" value="DNA/RNA_pol_sf"/>
</dbReference>
<comment type="caution">
    <text evidence="9">The sequence shown here is derived from an EMBL/GenBank/DDBJ whole genome shotgun (WGS) entry which is preliminary data.</text>
</comment>
<dbReference type="Pfam" id="PF00098">
    <property type="entry name" value="zf-CCHC"/>
    <property type="match status" value="1"/>
</dbReference>
<dbReference type="InterPro" id="IPR054722">
    <property type="entry name" value="PolX-like_BBD"/>
</dbReference>
<dbReference type="GO" id="GO:0008270">
    <property type="term" value="F:zinc ion binding"/>
    <property type="evidence" value="ECO:0007669"/>
    <property type="project" value="UniProtKB-KW"/>
</dbReference>
<dbReference type="InterPro" id="IPR012337">
    <property type="entry name" value="RNaseH-like_sf"/>
</dbReference>
<dbReference type="SUPFAM" id="SSF53098">
    <property type="entry name" value="Ribonuclease H-like"/>
    <property type="match status" value="1"/>
</dbReference>
<dbReference type="GO" id="GO:0015074">
    <property type="term" value="P:DNA integration"/>
    <property type="evidence" value="ECO:0007669"/>
    <property type="project" value="InterPro"/>
</dbReference>
<protein>
    <submittedName>
        <fullName evidence="9">Retrovirus-related Pol polyprotein from transposon TNT 1-94</fullName>
    </submittedName>
</protein>
<evidence type="ECO:0000256" key="1">
    <source>
        <dbReference type="ARBA" id="ARBA00022670"/>
    </source>
</evidence>
<dbReference type="AlphaFoldDB" id="A0AAW2NTU7"/>
<evidence type="ECO:0000259" key="8">
    <source>
        <dbReference type="PROSITE" id="PS50994"/>
    </source>
</evidence>
<dbReference type="InterPro" id="IPR036397">
    <property type="entry name" value="RNaseH_sf"/>
</dbReference>
<dbReference type="Pfam" id="PF22936">
    <property type="entry name" value="Pol_BBD"/>
    <property type="match status" value="1"/>
</dbReference>
<dbReference type="Gene3D" id="3.30.420.10">
    <property type="entry name" value="Ribonuclease H-like superfamily/Ribonuclease H"/>
    <property type="match status" value="1"/>
</dbReference>
<dbReference type="PANTHER" id="PTHR42648:SF27">
    <property type="entry name" value="RNA-DIRECTED DNA POLYMERASE"/>
    <property type="match status" value="1"/>
</dbReference>
<evidence type="ECO:0000256" key="3">
    <source>
        <dbReference type="ARBA" id="ARBA00022750"/>
    </source>
</evidence>
<dbReference type="PANTHER" id="PTHR42648">
    <property type="entry name" value="TRANSPOSASE, PUTATIVE-RELATED"/>
    <property type="match status" value="1"/>
</dbReference>
<dbReference type="GO" id="GO:0006508">
    <property type="term" value="P:proteolysis"/>
    <property type="evidence" value="ECO:0007669"/>
    <property type="project" value="UniProtKB-KW"/>
</dbReference>
<evidence type="ECO:0000256" key="5">
    <source>
        <dbReference type="PROSITE-ProRule" id="PRU00047"/>
    </source>
</evidence>
<keyword evidence="1" id="KW-0645">Protease</keyword>
<feature type="region of interest" description="Disordered" evidence="6">
    <location>
        <begin position="107"/>
        <end position="139"/>
    </location>
</feature>
<dbReference type="SUPFAM" id="SSF57756">
    <property type="entry name" value="Retrovirus zinc finger-like domains"/>
    <property type="match status" value="1"/>
</dbReference>
<dbReference type="SUPFAM" id="SSF56672">
    <property type="entry name" value="DNA/RNA polymerases"/>
    <property type="match status" value="1"/>
</dbReference>
<dbReference type="InterPro" id="IPR036875">
    <property type="entry name" value="Znf_CCHC_sf"/>
</dbReference>
<evidence type="ECO:0000256" key="2">
    <source>
        <dbReference type="ARBA" id="ARBA00022723"/>
    </source>
</evidence>
<evidence type="ECO:0000313" key="9">
    <source>
        <dbReference type="EMBL" id="KAL0346392.1"/>
    </source>
</evidence>
<dbReference type="SMART" id="SM00343">
    <property type="entry name" value="ZnF_C2HC"/>
    <property type="match status" value="1"/>
</dbReference>
<dbReference type="InterPro" id="IPR001878">
    <property type="entry name" value="Znf_CCHC"/>
</dbReference>
<feature type="compositionally biased region" description="Polar residues" evidence="6">
    <location>
        <begin position="108"/>
        <end position="121"/>
    </location>
</feature>
<evidence type="ECO:0000256" key="4">
    <source>
        <dbReference type="ARBA" id="ARBA00022801"/>
    </source>
</evidence>